<gene>
    <name evidence="2" type="ORF">VNO77_27135</name>
</gene>
<name>A0AAN9KU51_CANGL</name>
<reference evidence="2 3" key="1">
    <citation type="submission" date="2024-01" db="EMBL/GenBank/DDBJ databases">
        <title>The genomes of 5 underutilized Papilionoideae crops provide insights into root nodulation and disease resistanc.</title>
        <authorList>
            <person name="Jiang F."/>
        </authorList>
    </citation>
    <scope>NUCLEOTIDE SEQUENCE [LARGE SCALE GENOMIC DNA]</scope>
    <source>
        <strain evidence="2">LVBAO_FW01</strain>
        <tissue evidence="2">Leaves</tissue>
    </source>
</reference>
<keyword evidence="3" id="KW-1185">Reference proteome</keyword>
<dbReference type="EMBL" id="JAYMYQ010000006">
    <property type="protein sequence ID" value="KAK7323652.1"/>
    <property type="molecule type" value="Genomic_DNA"/>
</dbReference>
<dbReference type="AlphaFoldDB" id="A0AAN9KU51"/>
<organism evidence="2 3">
    <name type="scientific">Canavalia gladiata</name>
    <name type="common">Sword bean</name>
    <name type="synonym">Dolichos gladiatus</name>
    <dbReference type="NCBI Taxonomy" id="3824"/>
    <lineage>
        <taxon>Eukaryota</taxon>
        <taxon>Viridiplantae</taxon>
        <taxon>Streptophyta</taxon>
        <taxon>Embryophyta</taxon>
        <taxon>Tracheophyta</taxon>
        <taxon>Spermatophyta</taxon>
        <taxon>Magnoliopsida</taxon>
        <taxon>eudicotyledons</taxon>
        <taxon>Gunneridae</taxon>
        <taxon>Pentapetalae</taxon>
        <taxon>rosids</taxon>
        <taxon>fabids</taxon>
        <taxon>Fabales</taxon>
        <taxon>Fabaceae</taxon>
        <taxon>Papilionoideae</taxon>
        <taxon>50 kb inversion clade</taxon>
        <taxon>NPAAA clade</taxon>
        <taxon>indigoferoid/millettioid clade</taxon>
        <taxon>Phaseoleae</taxon>
        <taxon>Canavalia</taxon>
    </lineage>
</organism>
<comment type="caution">
    <text evidence="2">The sequence shown here is derived from an EMBL/GenBank/DDBJ whole genome shotgun (WGS) entry which is preliminary data.</text>
</comment>
<protein>
    <submittedName>
        <fullName evidence="2">Uncharacterized protein</fullName>
    </submittedName>
</protein>
<proteinExistence type="predicted"/>
<accession>A0AAN9KU51</accession>
<evidence type="ECO:0000256" key="1">
    <source>
        <dbReference type="SAM" id="MobiDB-lite"/>
    </source>
</evidence>
<sequence>MGDLLGSPRVAPPPFCTSRTESHDYLKRARRPGEGINQLIAPCLTGGPGPAAGRFAHPAAPILGFAAKAPKRAPEQIPQIVMKDVAAMNMATPPIFHLGGGGWT</sequence>
<dbReference type="Proteomes" id="UP001367508">
    <property type="component" value="Unassembled WGS sequence"/>
</dbReference>
<evidence type="ECO:0000313" key="3">
    <source>
        <dbReference type="Proteomes" id="UP001367508"/>
    </source>
</evidence>
<evidence type="ECO:0000313" key="2">
    <source>
        <dbReference type="EMBL" id="KAK7323652.1"/>
    </source>
</evidence>
<feature type="region of interest" description="Disordered" evidence="1">
    <location>
        <begin position="1"/>
        <end position="21"/>
    </location>
</feature>